<accession>A0ABW4J893</accession>
<dbReference type="Gene3D" id="3.20.20.80">
    <property type="entry name" value="Glycosidases"/>
    <property type="match status" value="1"/>
</dbReference>
<comment type="similarity">
    <text evidence="1">Belongs to the glycosyl hydrolase 25 family.</text>
</comment>
<evidence type="ECO:0000313" key="5">
    <source>
        <dbReference type="EMBL" id="MFD1672422.1"/>
    </source>
</evidence>
<organism evidence="5 6">
    <name type="scientific">Agrilactobacillus yilanensis</name>
    <dbReference type="NCBI Taxonomy" id="2485997"/>
    <lineage>
        <taxon>Bacteria</taxon>
        <taxon>Bacillati</taxon>
        <taxon>Bacillota</taxon>
        <taxon>Bacilli</taxon>
        <taxon>Lactobacillales</taxon>
        <taxon>Lactobacillaceae</taxon>
        <taxon>Agrilactobacillus</taxon>
    </lineage>
</organism>
<feature type="chain" id="PRO_5045929618" evidence="4">
    <location>
        <begin position="29"/>
        <end position="370"/>
    </location>
</feature>
<dbReference type="Proteomes" id="UP001597267">
    <property type="component" value="Unassembled WGS sequence"/>
</dbReference>
<dbReference type="PANTHER" id="PTHR34135">
    <property type="entry name" value="LYSOZYME"/>
    <property type="match status" value="1"/>
</dbReference>
<keyword evidence="2" id="KW-0378">Hydrolase</keyword>
<evidence type="ECO:0000256" key="4">
    <source>
        <dbReference type="SAM" id="SignalP"/>
    </source>
</evidence>
<reference evidence="6" key="1">
    <citation type="journal article" date="2019" name="Int. J. Syst. Evol. Microbiol.">
        <title>The Global Catalogue of Microorganisms (GCM) 10K type strain sequencing project: providing services to taxonomists for standard genome sequencing and annotation.</title>
        <authorList>
            <consortium name="The Broad Institute Genomics Platform"/>
            <consortium name="The Broad Institute Genome Sequencing Center for Infectious Disease"/>
            <person name="Wu L."/>
            <person name="Ma J."/>
        </authorList>
    </citation>
    <scope>NUCLEOTIDE SEQUENCE [LARGE SCALE GENOMIC DNA]</scope>
    <source>
        <strain evidence="6">CCM 8896</strain>
    </source>
</reference>
<dbReference type="SMART" id="SM00641">
    <property type="entry name" value="Glyco_25"/>
    <property type="match status" value="1"/>
</dbReference>
<sequence>MFRKKAFKKLSAMFLLGISVLGAGFATAQQQVQASSFSKFADVASYQDSSESFFQNLATGDVAGVVIKLTEGTGYVNPKAAAQIKSAQAAGMKVSLYHYARYSGYNSAKNEADFFANTAESYGLDKSTVMVADVEDSSMSNPYGDTQTFQAELAARGYSNQVTYSMASWFWYNKVPTNYPIWVANYGVNQPGVDNAAAWQYTSNYNGMNLDMSYDFTGLFTNNSVSQAPSTDANTTVTTNSSANVATVGSKAARAVTSTGKVVRYFDAGSQWRKNGIVLINGKTAYAVGDNVYLYQDDTTQAGIVTINAANSGVTAVNKQGKAISGSSSKFTNGSQWLINSVTTINDKPAYQVSDTEYIMASDANGSGNN</sequence>
<keyword evidence="6" id="KW-1185">Reference proteome</keyword>
<dbReference type="PANTHER" id="PTHR34135:SF2">
    <property type="entry name" value="LYSOZYME"/>
    <property type="match status" value="1"/>
</dbReference>
<proteinExistence type="inferred from homology"/>
<keyword evidence="3" id="KW-0326">Glycosidase</keyword>
<evidence type="ECO:0000313" key="6">
    <source>
        <dbReference type="Proteomes" id="UP001597267"/>
    </source>
</evidence>
<dbReference type="InterPro" id="IPR018077">
    <property type="entry name" value="Glyco_hydro_fam25_subgr"/>
</dbReference>
<protein>
    <submittedName>
        <fullName evidence="5">GH25 family lysozyme</fullName>
    </submittedName>
</protein>
<gene>
    <name evidence="5" type="ORF">ACFQ5M_09955</name>
</gene>
<dbReference type="EMBL" id="JBHTOP010000026">
    <property type="protein sequence ID" value="MFD1672422.1"/>
    <property type="molecule type" value="Genomic_DNA"/>
</dbReference>
<feature type="signal peptide" evidence="4">
    <location>
        <begin position="1"/>
        <end position="28"/>
    </location>
</feature>
<evidence type="ECO:0000256" key="3">
    <source>
        <dbReference type="ARBA" id="ARBA00023295"/>
    </source>
</evidence>
<dbReference type="RefSeq" id="WP_125712183.1">
    <property type="nucleotide sequence ID" value="NZ_JBHTOP010000026.1"/>
</dbReference>
<dbReference type="InterPro" id="IPR002053">
    <property type="entry name" value="Glyco_hydro_25"/>
</dbReference>
<comment type="caution">
    <text evidence="5">The sequence shown here is derived from an EMBL/GenBank/DDBJ whole genome shotgun (WGS) entry which is preliminary data.</text>
</comment>
<dbReference type="InterPro" id="IPR017853">
    <property type="entry name" value="GH"/>
</dbReference>
<name>A0ABW4J893_9LACO</name>
<dbReference type="Pfam" id="PF01183">
    <property type="entry name" value="Glyco_hydro_25"/>
    <property type="match status" value="1"/>
</dbReference>
<evidence type="ECO:0000256" key="2">
    <source>
        <dbReference type="ARBA" id="ARBA00022801"/>
    </source>
</evidence>
<evidence type="ECO:0000256" key="1">
    <source>
        <dbReference type="ARBA" id="ARBA00010646"/>
    </source>
</evidence>
<keyword evidence="4" id="KW-0732">Signal</keyword>
<dbReference type="PROSITE" id="PS51904">
    <property type="entry name" value="GLYCOSYL_HYDROL_F25_2"/>
    <property type="match status" value="1"/>
</dbReference>
<dbReference type="SUPFAM" id="SSF51445">
    <property type="entry name" value="(Trans)glycosidases"/>
    <property type="match status" value="1"/>
</dbReference>